<dbReference type="InterPro" id="IPR011050">
    <property type="entry name" value="Pectin_lyase_fold/virulence"/>
</dbReference>
<evidence type="ECO:0000313" key="2">
    <source>
        <dbReference type="EMBL" id="MCI5756024.1"/>
    </source>
</evidence>
<dbReference type="Pfam" id="PF14262">
    <property type="entry name" value="Cthe_2159"/>
    <property type="match status" value="1"/>
</dbReference>
<evidence type="ECO:0000313" key="3">
    <source>
        <dbReference type="Proteomes" id="UP001139365"/>
    </source>
</evidence>
<dbReference type="InterPro" id="IPR025584">
    <property type="entry name" value="Cthe_2159"/>
</dbReference>
<protein>
    <submittedName>
        <fullName evidence="2">Carbohydrate-binding domain-containing protein</fullName>
    </submittedName>
</protein>
<comment type="caution">
    <text evidence="2">The sequence shown here is derived from an EMBL/GenBank/DDBJ whole genome shotgun (WGS) entry which is preliminary data.</text>
</comment>
<dbReference type="AlphaFoldDB" id="A0AAE3FHP8"/>
<dbReference type="InterPro" id="IPR012332">
    <property type="entry name" value="Autotransporter_pectin_lyase_C"/>
</dbReference>
<keyword evidence="1" id="KW-0472">Membrane</keyword>
<dbReference type="SUPFAM" id="SSF51126">
    <property type="entry name" value="Pectin lyase-like"/>
    <property type="match status" value="1"/>
</dbReference>
<name>A0AAE3FHP8_9BACT</name>
<evidence type="ECO:0000256" key="1">
    <source>
        <dbReference type="SAM" id="Phobius"/>
    </source>
</evidence>
<reference evidence="2 3" key="1">
    <citation type="submission" date="2022-03" db="EMBL/GenBank/DDBJ databases">
        <title>Metagenome-assembled genomes from swine fecal metagenomes.</title>
        <authorList>
            <person name="Holman D.B."/>
            <person name="Kommadath A."/>
        </authorList>
    </citation>
    <scope>NUCLEOTIDE SEQUENCE [LARGE SCALE GENOMIC DNA]</scope>
    <source>
        <strain evidence="2">SUG147</strain>
    </source>
</reference>
<gene>
    <name evidence="2" type="ORF">MR241_06995</name>
</gene>
<organism evidence="2 3">
    <name type="scientific">Candidatus Colimorpha enterica</name>
    <dbReference type="NCBI Taxonomy" id="3083063"/>
    <lineage>
        <taxon>Bacteria</taxon>
        <taxon>Pseudomonadati</taxon>
        <taxon>Bacteroidota</taxon>
        <taxon>Bacteroidia</taxon>
        <taxon>Bacteroidales</taxon>
        <taxon>Candidatus Colimorpha</taxon>
    </lineage>
</organism>
<feature type="transmembrane region" description="Helical" evidence="1">
    <location>
        <begin position="271"/>
        <end position="291"/>
    </location>
</feature>
<dbReference type="Gene3D" id="2.160.20.20">
    <property type="match status" value="1"/>
</dbReference>
<keyword evidence="1" id="KW-1133">Transmembrane helix</keyword>
<dbReference type="EMBL" id="JALEMU010000113">
    <property type="protein sequence ID" value="MCI5756024.1"/>
    <property type="molecule type" value="Genomic_DNA"/>
</dbReference>
<dbReference type="Proteomes" id="UP001139365">
    <property type="component" value="Unassembled WGS sequence"/>
</dbReference>
<accession>A0AAE3FHP8</accession>
<proteinExistence type="predicted"/>
<sequence length="321" mass="33960">MNSKRRIAILLTLAIVVPLFACLNVSAAKTLTEGVSILNPRQNMRGEGYFWDNPKDTLTLSDLRIDTEDEYGLKITDGATVILKGDNRIKATKAALYIGGNVIFRGNGTLTLEGGETGILCNSTNNSDKLSITSGTFNVRGGTDAVKAEYSKVAMSGSAVLNLKAGKGYAANVRELIMSAGVTVDAQGSLYSSYSMLIQGTNLTVSSDKAALLSDGTLKLESMKIKAGDSSSSLSDIAEYSGEKAISAVSTLDTRTKSILFGDRYPVAVDIILLIAVIAALAAAVVVPIVVRKKKAAAVIEQMKLAEAEAKKLKKEAKKNR</sequence>
<keyword evidence="1" id="KW-0812">Transmembrane</keyword>